<evidence type="ECO:0000256" key="1">
    <source>
        <dbReference type="SAM" id="MobiDB-lite"/>
    </source>
</evidence>
<feature type="region of interest" description="Disordered" evidence="1">
    <location>
        <begin position="1795"/>
        <end position="1827"/>
    </location>
</feature>
<dbReference type="Gene3D" id="2.60.40.10">
    <property type="entry name" value="Immunoglobulins"/>
    <property type="match status" value="1"/>
</dbReference>
<protein>
    <recommendedName>
        <fullName evidence="3">IPT/TIG domain-containing protein</fullName>
    </recommendedName>
</protein>
<feature type="transmembrane region" description="Helical" evidence="2">
    <location>
        <begin position="1138"/>
        <end position="1159"/>
    </location>
</feature>
<dbReference type="STRING" id="431595.K3WKI1"/>
<dbReference type="InParanoid" id="K3WKI1"/>
<reference evidence="5" key="1">
    <citation type="journal article" date="2010" name="Genome Biol.">
        <title>Genome sequence of the necrotrophic plant pathogen Pythium ultimum reveals original pathogenicity mechanisms and effector repertoire.</title>
        <authorList>
            <person name="Levesque C.A."/>
            <person name="Brouwer H."/>
            <person name="Cano L."/>
            <person name="Hamilton J.P."/>
            <person name="Holt C."/>
            <person name="Huitema E."/>
            <person name="Raffaele S."/>
            <person name="Robideau G.P."/>
            <person name="Thines M."/>
            <person name="Win J."/>
            <person name="Zerillo M.M."/>
            <person name="Beakes G.W."/>
            <person name="Boore J.L."/>
            <person name="Busam D."/>
            <person name="Dumas B."/>
            <person name="Ferriera S."/>
            <person name="Fuerstenberg S.I."/>
            <person name="Gachon C.M."/>
            <person name="Gaulin E."/>
            <person name="Govers F."/>
            <person name="Grenville-Briggs L."/>
            <person name="Horner N."/>
            <person name="Hostetler J."/>
            <person name="Jiang R.H."/>
            <person name="Johnson J."/>
            <person name="Krajaejun T."/>
            <person name="Lin H."/>
            <person name="Meijer H.J."/>
            <person name="Moore B."/>
            <person name="Morris P."/>
            <person name="Phuntmart V."/>
            <person name="Puiu D."/>
            <person name="Shetty J."/>
            <person name="Stajich J.E."/>
            <person name="Tripathy S."/>
            <person name="Wawra S."/>
            <person name="van West P."/>
            <person name="Whitty B.R."/>
            <person name="Coutinho P.M."/>
            <person name="Henrissat B."/>
            <person name="Martin F."/>
            <person name="Thomas P.D."/>
            <person name="Tyler B.M."/>
            <person name="De Vries R.P."/>
            <person name="Kamoun S."/>
            <person name="Yandell M."/>
            <person name="Tisserat N."/>
            <person name="Buell C.R."/>
        </authorList>
    </citation>
    <scope>NUCLEOTIDE SEQUENCE</scope>
    <source>
        <strain evidence="5">DAOM:BR144</strain>
    </source>
</reference>
<dbReference type="EMBL" id="GL376633">
    <property type="status" value="NOT_ANNOTATED_CDS"/>
    <property type="molecule type" value="Genomic_DNA"/>
</dbReference>
<dbReference type="PANTHER" id="PTHR46104">
    <property type="entry name" value="GENE 9195-RELATED-RELATED"/>
    <property type="match status" value="1"/>
</dbReference>
<feature type="transmembrane region" description="Helical" evidence="2">
    <location>
        <begin position="1112"/>
        <end position="1131"/>
    </location>
</feature>
<evidence type="ECO:0000313" key="5">
    <source>
        <dbReference type="Proteomes" id="UP000019132"/>
    </source>
</evidence>
<name>K3WKI1_GLOUD</name>
<dbReference type="VEuPathDB" id="FungiDB:PYU1_G005462"/>
<dbReference type="Pfam" id="PF01833">
    <property type="entry name" value="TIG"/>
    <property type="match status" value="1"/>
</dbReference>
<feature type="transmembrane region" description="Helical" evidence="2">
    <location>
        <begin position="1285"/>
        <end position="1301"/>
    </location>
</feature>
<feature type="transmembrane region" description="Helical" evidence="2">
    <location>
        <begin position="953"/>
        <end position="986"/>
    </location>
</feature>
<dbReference type="InterPro" id="IPR013783">
    <property type="entry name" value="Ig-like_fold"/>
</dbReference>
<dbReference type="SMART" id="SM01411">
    <property type="entry name" value="Ephrin_rec_like"/>
    <property type="match status" value="2"/>
</dbReference>
<feature type="region of interest" description="Disordered" evidence="1">
    <location>
        <begin position="1236"/>
        <end position="1267"/>
    </location>
</feature>
<dbReference type="CDD" id="cd00102">
    <property type="entry name" value="IPT"/>
    <property type="match status" value="1"/>
</dbReference>
<dbReference type="HOGENOM" id="CLU_001134_0_0_1"/>
<feature type="transmembrane region" description="Helical" evidence="2">
    <location>
        <begin position="1086"/>
        <end position="1106"/>
    </location>
</feature>
<dbReference type="EnsemblProtists" id="PYU1_T005473">
    <property type="protein sequence ID" value="PYU1_T005473"/>
    <property type="gene ID" value="PYU1_G005462"/>
</dbReference>
<dbReference type="eggNOG" id="ENOG502QUKY">
    <property type="taxonomic scope" value="Eukaryota"/>
</dbReference>
<dbReference type="SUPFAM" id="SSF81296">
    <property type="entry name" value="E set domains"/>
    <property type="match status" value="1"/>
</dbReference>
<organism evidence="4 5">
    <name type="scientific">Globisporangium ultimum (strain ATCC 200006 / CBS 805.95 / DAOM BR144)</name>
    <name type="common">Pythium ultimum</name>
    <dbReference type="NCBI Taxonomy" id="431595"/>
    <lineage>
        <taxon>Eukaryota</taxon>
        <taxon>Sar</taxon>
        <taxon>Stramenopiles</taxon>
        <taxon>Oomycota</taxon>
        <taxon>Peronosporomycetes</taxon>
        <taxon>Pythiales</taxon>
        <taxon>Pythiaceae</taxon>
        <taxon>Globisporangium</taxon>
    </lineage>
</organism>
<feature type="domain" description="IPT/TIG" evidence="3">
    <location>
        <begin position="309"/>
        <end position="391"/>
    </location>
</feature>
<feature type="transmembrane region" description="Helical" evidence="2">
    <location>
        <begin position="1430"/>
        <end position="1453"/>
    </location>
</feature>
<evidence type="ECO:0000259" key="3">
    <source>
        <dbReference type="Pfam" id="PF01833"/>
    </source>
</evidence>
<evidence type="ECO:0000256" key="2">
    <source>
        <dbReference type="SAM" id="Phobius"/>
    </source>
</evidence>
<evidence type="ECO:0000313" key="4">
    <source>
        <dbReference type="EnsemblProtists" id="PYU1_T005473"/>
    </source>
</evidence>
<proteinExistence type="predicted"/>
<sequence>MEDARTSVVSRGIRVYLDGAVGTGAVVPTWAPVGSFSGSTGSVAATLCFPGTYTPLKGTVACEVCPAGHTCPGYGTYIPSLCPKGYYRSLADSITCRSCPEGTWSSRTGVPDISLCEICPPGRVCGSSAMSTLSSSLPCAAGYVCGEGTNRRSQFDHLCPGGQYCDSTTTIDAQFTNNTCEKGYACQRGTKYQERNKNKCLDGKFCPLGTANMSSIYIQCPKDTWTGSGQDELLDCVIRAVPICDKSPTKQYYPKFSYQFQGNEITFDSTVDSASRTGEVEVVQIVYPVNESASVPFWRNDTVDTIRVCPSVGDVRGGTLLTVIGHNFQDTGRLVCSFQIRDYGHAFTAPAFFVNSTRVTCRVPPFSGEVDGDTFAQEIDVRVSNYGVYFSTTAAIYTFVSNAALKTLGGSTKLAQCLVGRSGEEGFRDDDKAWFALRGLSKAKLSFDFRHIPPDMVYDEHYKIAIFVKNSTCESQSCDSRGVIKPSGTEIETWPCNLPLELPKWFLSTDVDKHDIVNITLLALEDVIFKVEIHIMYGLYAPTAPFFANSTTVRLKTPVRSNATQGIDADLRPLSRSISHEEALIPRDYTFLIVYFGGDSDYTSSPLNLPPKYQAFERGRVLISHNVSNASADHIPLVVDAFEDVKPGAAYWVMPFGSTELTHQMALKYRETFHELYLDPTDPTETQYLFKFEKILLSYLPFFSNCMEYDSYIPIFDLFESDACNLPEMTSEQEAYGRNWWRRQFPPLPNQDDIRYVGPLDVGKEPTADICMMNLQCHYEEELPTADVTPRWFEQSQDTVLFYLLREPTTMANYFRGGAYYDELDATQGSDYFIPVTVDNSASGELEGDCSMLCFPRSVTLDVAYYQLDNNVKRIIKAQLILASYDRDATNTGYTFSVNLHPLDYYQLVIQFAFEQEVYVLLFFVLGGAMTVGAFVFWALVRLTTFLESPPRFRFYAVFALIAPPPSVGVALASVPIFSVVCGFYLLLKGDLYYSAGRSSSGYWLLDNVVKHYLDDKIDPDEVEATRKGRIGFCFLTLGLYLILLGAKIFLPKPIAISEKIIAEKQDDEARERSIWWPTQWKRANMILTSILLGLFLCLMLEFSFWSSFGDYMFYVIVLTEVVNSVVEGWIEGQLKEALLMAPLVSALSLVGGLMTFGATDFGDFVMGNTLDFGMMLLMRVYADTAFEAIGEFNSMILGYMFQKLKAGALILLALFRSFNRSTVVVPTAVEESDGAKKAAEKKKEEDTKKAAEKKKEGDAKPEEEEAGATVEPIIDFYAGASMDRLALFYQPILILLMMYFRDELMLPIIYNIREKDMEIYLWYSLIILFFQLVTEVFVLNVVELFQGWKLYDYLVYSRYRFLQREQRWKGLEPNLDECIEENLRTLDQMCFSSQFFMMCTVHITGIVFFVVAIEIMARAEYNLFGDPAMPILLAFVLCSALFVRHLVMFLAVKFEVWKIKHENTAWLAPSDDDDEFGVPRWDELEKIKGASHEAYLMNQRITSETFRFKFLNYNRSWIVNQLPSILTPRTLRRARPYLLAQFAKILDSLNPQVSDDDEADDDGRPRFGPVILSASSRTIIRLWLARARRIQRLKAVVQPIIQQARKSECEMCLSRRQLQVELAIPIELLGDKFESQSLAEEFDVAGWKEFFTKHEKFKTLCLNCIVHLKTTTPESRGFGGGNGFNGDDGNGAAWGNDPVRLNAASYALMQKWYRKAQDRVFGKNGGRRRNLVDVSDDEEETMARHFEWTKKPVALNAASTALARKWIMSARQSLRASGRSRTTLPENLTTIHPAITRGGATPIPKPAMKMGAAGGDAVKMSKMRRK</sequence>
<feature type="compositionally biased region" description="Basic and acidic residues" evidence="1">
    <location>
        <begin position="1236"/>
        <end position="1261"/>
    </location>
</feature>
<keyword evidence="2" id="KW-0812">Transmembrane</keyword>
<dbReference type="InterPro" id="IPR002909">
    <property type="entry name" value="IPT_dom"/>
</dbReference>
<keyword evidence="2" id="KW-0472">Membrane</keyword>
<keyword evidence="5" id="KW-1185">Reference proteome</keyword>
<reference evidence="5" key="2">
    <citation type="submission" date="2010-04" db="EMBL/GenBank/DDBJ databases">
        <authorList>
            <person name="Buell R."/>
            <person name="Hamilton J."/>
            <person name="Hostetler J."/>
        </authorList>
    </citation>
    <scope>NUCLEOTIDE SEQUENCE [LARGE SCALE GENOMIC DNA]</scope>
    <source>
        <strain evidence="5">DAOM:BR144</strain>
    </source>
</reference>
<feature type="transmembrane region" description="Helical" evidence="2">
    <location>
        <begin position="918"/>
        <end position="941"/>
    </location>
</feature>
<feature type="transmembrane region" description="Helical" evidence="2">
    <location>
        <begin position="1396"/>
        <end position="1418"/>
    </location>
</feature>
<accession>K3WKI1</accession>
<feature type="transmembrane region" description="Helical" evidence="2">
    <location>
        <begin position="1321"/>
        <end position="1343"/>
    </location>
</feature>
<dbReference type="PANTHER" id="PTHR46104:SF1">
    <property type="entry name" value="GENE 9195-RELATED"/>
    <property type="match status" value="1"/>
</dbReference>
<dbReference type="Proteomes" id="UP000019132">
    <property type="component" value="Unassembled WGS sequence"/>
</dbReference>
<keyword evidence="2" id="KW-1133">Transmembrane helix</keyword>
<feature type="transmembrane region" description="Helical" evidence="2">
    <location>
        <begin position="1030"/>
        <end position="1051"/>
    </location>
</feature>
<dbReference type="Gene3D" id="2.10.50.10">
    <property type="entry name" value="Tumor Necrosis Factor Receptor, subunit A, domain 2"/>
    <property type="match status" value="1"/>
</dbReference>
<dbReference type="InterPro" id="IPR014756">
    <property type="entry name" value="Ig_E-set"/>
</dbReference>
<reference evidence="4" key="3">
    <citation type="submission" date="2015-02" db="UniProtKB">
        <authorList>
            <consortium name="EnsemblProtists"/>
        </authorList>
    </citation>
    <scope>IDENTIFICATION</scope>
    <source>
        <strain evidence="4">DAOM BR144</strain>
    </source>
</reference>